<evidence type="ECO:0000313" key="4">
    <source>
        <dbReference type="EMBL" id="TWU78864.1"/>
    </source>
</evidence>
<evidence type="ECO:0000256" key="2">
    <source>
        <dbReference type="SAM" id="SignalP"/>
    </source>
</evidence>
<dbReference type="EMBL" id="AZHC01000007">
    <property type="protein sequence ID" value="OAA46331.1"/>
    <property type="molecule type" value="Genomic_DNA"/>
</dbReference>
<proteinExistence type="predicted"/>
<reference evidence="4" key="3">
    <citation type="journal article" date="2019" name="Microbiol. Resour. Announc.">
        <title>Genome Sequence of Metarhizium rileyi, a Microbial Control Agent for Lepidoptera.</title>
        <authorList>
            <person name="Binneck E."/>
            <person name="Lastra C.C.L."/>
            <person name="Sosa-Gomez D.R."/>
        </authorList>
    </citation>
    <scope>NUCLEOTIDE SEQUENCE</scope>
    <source>
        <strain evidence="4">Cep018-CH2</strain>
    </source>
</reference>
<organism evidence="3 5">
    <name type="scientific">Metarhizium rileyi (strain RCEF 4871)</name>
    <name type="common">Nomuraea rileyi</name>
    <dbReference type="NCBI Taxonomy" id="1649241"/>
    <lineage>
        <taxon>Eukaryota</taxon>
        <taxon>Fungi</taxon>
        <taxon>Dikarya</taxon>
        <taxon>Ascomycota</taxon>
        <taxon>Pezizomycotina</taxon>
        <taxon>Sordariomycetes</taxon>
        <taxon>Hypocreomycetidae</taxon>
        <taxon>Hypocreales</taxon>
        <taxon>Clavicipitaceae</taxon>
        <taxon>Metarhizium</taxon>
    </lineage>
</organism>
<dbReference type="STRING" id="1081105.A0A167G9N3"/>
<dbReference type="OrthoDB" id="3923593at2759"/>
<keyword evidence="5" id="KW-1185">Reference proteome</keyword>
<evidence type="ECO:0000313" key="3">
    <source>
        <dbReference type="EMBL" id="OAA46331.1"/>
    </source>
</evidence>
<feature type="compositionally biased region" description="Polar residues" evidence="1">
    <location>
        <begin position="291"/>
        <end position="300"/>
    </location>
</feature>
<gene>
    <name evidence="4" type="ORF">ED733_007595</name>
    <name evidence="3" type="ORF">NOR_03084</name>
</gene>
<reference evidence="6" key="2">
    <citation type="submission" date="2018-12" db="EMBL/GenBank/DDBJ databases">
        <title>The complete genome of Metarhizium rileyi, a key fungal pathogen of Lepidoptera.</title>
        <authorList>
            <person name="Binneck E."/>
            <person name="Lastra C.C.L."/>
            <person name="Sosa-Gomez D.R."/>
        </authorList>
    </citation>
    <scope>NUCLEOTIDE SEQUENCE [LARGE SCALE GENOMIC DNA]</scope>
    <source>
        <strain evidence="6">Cep018-CH2</strain>
    </source>
</reference>
<feature type="signal peptide" evidence="2">
    <location>
        <begin position="1"/>
        <end position="17"/>
    </location>
</feature>
<dbReference type="AlphaFoldDB" id="A0A167G9N3"/>
<comment type="caution">
    <text evidence="3">The sequence shown here is derived from an EMBL/GenBank/DDBJ whole genome shotgun (WGS) entry which is preliminary data.</text>
</comment>
<feature type="chain" id="PRO_5007886706" evidence="2">
    <location>
        <begin position="18"/>
        <end position="309"/>
    </location>
</feature>
<evidence type="ECO:0000313" key="5">
    <source>
        <dbReference type="Proteomes" id="UP000243498"/>
    </source>
</evidence>
<dbReference type="Proteomes" id="UP000243498">
    <property type="component" value="Unassembled WGS sequence"/>
</dbReference>
<sequence>MKSTVATLGMLAAVASAFTPGRQHMHFPRANTTSVDSLTTLTVKTTQIRTITSCAPTVTNCPARSTGAVVTDTIVLTEIVCPVTEVGKVSSSVLAKASSGGLTGSTLSPTAKVTPAQPTLAANATSALPGNQPGVTAEVTPVVSSKTVTLTLGTGSTASVVTSIIPVTLYKTIARPTATTVDAITASSDSTTTMTATTRITRTVTISKTHPTIAAGGNGDCASATVTVTVAKETVTVPASTVYVTIGGAGATESHNQPSPTAVTRVPASSICSDDTTTLQRTVTAHPFPINNGTNTSGSAKPTGYARLR</sequence>
<dbReference type="Proteomes" id="UP000317257">
    <property type="component" value="Unassembled WGS sequence"/>
</dbReference>
<protein>
    <submittedName>
        <fullName evidence="3">Uncharacterized protein</fullName>
    </submittedName>
</protein>
<feature type="region of interest" description="Disordered" evidence="1">
    <location>
        <begin position="286"/>
        <end position="309"/>
    </location>
</feature>
<name>A0A167G9N3_METRR</name>
<accession>A0A167G9N3</accession>
<reference evidence="3 5" key="1">
    <citation type="journal article" date="2016" name="Genome Biol. Evol.">
        <title>Divergent and convergent evolution of fungal pathogenicity.</title>
        <authorList>
            <person name="Shang Y."/>
            <person name="Xiao G."/>
            <person name="Zheng P."/>
            <person name="Cen K."/>
            <person name="Zhan S."/>
            <person name="Wang C."/>
        </authorList>
    </citation>
    <scope>NUCLEOTIDE SEQUENCE [LARGE SCALE GENOMIC DNA]</scope>
    <source>
        <strain evidence="3 5">RCEF 4871</strain>
    </source>
</reference>
<evidence type="ECO:0000313" key="6">
    <source>
        <dbReference type="Proteomes" id="UP000317257"/>
    </source>
</evidence>
<evidence type="ECO:0000256" key="1">
    <source>
        <dbReference type="SAM" id="MobiDB-lite"/>
    </source>
</evidence>
<dbReference type="OMA" id="HAHYRRD"/>
<keyword evidence="2" id="KW-0732">Signal</keyword>
<accession>A0A5C6GPE1</accession>
<dbReference type="EMBL" id="SBHS01000001">
    <property type="protein sequence ID" value="TWU78864.1"/>
    <property type="molecule type" value="Genomic_DNA"/>
</dbReference>